<evidence type="ECO:0000256" key="7">
    <source>
        <dbReference type="ARBA" id="ARBA00023315"/>
    </source>
</evidence>
<dbReference type="Pfam" id="PF16197">
    <property type="entry name" value="KAsynt_C_assoc"/>
    <property type="match status" value="1"/>
</dbReference>
<feature type="domain" description="Carrier" evidence="10">
    <location>
        <begin position="2336"/>
        <end position="2418"/>
    </location>
</feature>
<evidence type="ECO:0000256" key="3">
    <source>
        <dbReference type="ARBA" id="ARBA00022603"/>
    </source>
</evidence>
<dbReference type="InterPro" id="IPR050091">
    <property type="entry name" value="PKS_NRPS_Biosynth_Enz"/>
</dbReference>
<dbReference type="GO" id="GO:0006633">
    <property type="term" value="P:fatty acid biosynthetic process"/>
    <property type="evidence" value="ECO:0007669"/>
    <property type="project" value="TreeGrafter"/>
</dbReference>
<evidence type="ECO:0000313" key="13">
    <source>
        <dbReference type="EMBL" id="TVY85232.1"/>
    </source>
</evidence>
<feature type="compositionally biased region" description="Polar residues" evidence="9">
    <location>
        <begin position="24"/>
        <end position="53"/>
    </location>
</feature>
<dbReference type="PROSITE" id="PS50075">
    <property type="entry name" value="CARRIER"/>
    <property type="match status" value="1"/>
</dbReference>
<dbReference type="Pfam" id="PF00550">
    <property type="entry name" value="PP-binding"/>
    <property type="match status" value="1"/>
</dbReference>
<keyword evidence="6" id="KW-0511">Multifunctional enzyme</keyword>
<feature type="domain" description="Ketosynthase family 3 (KS3)" evidence="11">
    <location>
        <begin position="58"/>
        <end position="437"/>
    </location>
</feature>
<evidence type="ECO:0000313" key="14">
    <source>
        <dbReference type="Proteomes" id="UP000469558"/>
    </source>
</evidence>
<keyword evidence="7" id="KW-0012">Acyltransferase</keyword>
<dbReference type="GO" id="GO:0032259">
    <property type="term" value="P:methylation"/>
    <property type="evidence" value="ECO:0007669"/>
    <property type="project" value="UniProtKB-KW"/>
</dbReference>
<protein>
    <submittedName>
        <fullName evidence="13">Highly reducing polyketide synthase FUM1</fullName>
    </submittedName>
</protein>
<evidence type="ECO:0000256" key="1">
    <source>
        <dbReference type="ARBA" id="ARBA00022450"/>
    </source>
</evidence>
<dbReference type="Gene3D" id="3.40.50.150">
    <property type="entry name" value="Vaccinia Virus protein VP39"/>
    <property type="match status" value="1"/>
</dbReference>
<dbReference type="InterPro" id="IPR057326">
    <property type="entry name" value="KR_dom"/>
</dbReference>
<dbReference type="GO" id="GO:1901336">
    <property type="term" value="P:lactone biosynthetic process"/>
    <property type="evidence" value="ECO:0007669"/>
    <property type="project" value="UniProtKB-ARBA"/>
</dbReference>
<feature type="region of interest" description="N-terminal hotdog fold" evidence="8">
    <location>
        <begin position="895"/>
        <end position="1023"/>
    </location>
</feature>
<feature type="domain" description="PKS/mFAS DH" evidence="12">
    <location>
        <begin position="895"/>
        <end position="1177"/>
    </location>
</feature>
<feature type="region of interest" description="C-terminal hotdog fold" evidence="8">
    <location>
        <begin position="1033"/>
        <end position="1177"/>
    </location>
</feature>
<dbReference type="PROSITE" id="PS52004">
    <property type="entry name" value="KS3_2"/>
    <property type="match status" value="1"/>
</dbReference>
<dbReference type="InterPro" id="IPR014030">
    <property type="entry name" value="Ketoacyl_synth_N"/>
</dbReference>
<dbReference type="InterPro" id="IPR036291">
    <property type="entry name" value="NAD(P)-bd_dom_sf"/>
</dbReference>
<keyword evidence="14" id="KW-1185">Reference proteome</keyword>
<dbReference type="OrthoDB" id="329835at2759"/>
<keyword evidence="2" id="KW-0597">Phosphoprotein</keyword>
<evidence type="ECO:0000259" key="11">
    <source>
        <dbReference type="PROSITE" id="PS52004"/>
    </source>
</evidence>
<dbReference type="Pfam" id="PF08659">
    <property type="entry name" value="KR"/>
    <property type="match status" value="1"/>
</dbReference>
<dbReference type="Pfam" id="PF13602">
    <property type="entry name" value="ADH_zinc_N_2"/>
    <property type="match status" value="1"/>
</dbReference>
<dbReference type="InterPro" id="IPR020807">
    <property type="entry name" value="PKS_DH"/>
</dbReference>
<evidence type="ECO:0000259" key="10">
    <source>
        <dbReference type="PROSITE" id="PS50075"/>
    </source>
</evidence>
<dbReference type="InterPro" id="IPR013217">
    <property type="entry name" value="Methyltransf_12"/>
</dbReference>
<dbReference type="Pfam" id="PF08242">
    <property type="entry name" value="Methyltransf_12"/>
    <property type="match status" value="1"/>
</dbReference>
<dbReference type="InterPro" id="IPR011032">
    <property type="entry name" value="GroES-like_sf"/>
</dbReference>
<keyword evidence="5" id="KW-0521">NADP</keyword>
<dbReference type="InterPro" id="IPR036736">
    <property type="entry name" value="ACP-like_sf"/>
</dbReference>
<dbReference type="InterPro" id="IPR016039">
    <property type="entry name" value="Thiolase-like"/>
</dbReference>
<accession>A0A8T9CJA2</accession>
<gene>
    <name evidence="13" type="primary">FUM1_2</name>
    <name evidence="13" type="ORF">LSUE1_G000359</name>
</gene>
<dbReference type="Gene3D" id="3.40.47.10">
    <property type="match status" value="2"/>
</dbReference>
<dbReference type="Gene3D" id="3.40.50.720">
    <property type="entry name" value="NAD(P)-binding Rossmann-like Domain"/>
    <property type="match status" value="2"/>
</dbReference>
<dbReference type="SMART" id="SM00823">
    <property type="entry name" value="PKS_PP"/>
    <property type="match status" value="1"/>
</dbReference>
<evidence type="ECO:0000256" key="2">
    <source>
        <dbReference type="ARBA" id="ARBA00022553"/>
    </source>
</evidence>
<dbReference type="Gene3D" id="3.30.70.3290">
    <property type="match status" value="1"/>
</dbReference>
<dbReference type="Pfam" id="PF08240">
    <property type="entry name" value="ADH_N"/>
    <property type="match status" value="1"/>
</dbReference>
<evidence type="ECO:0000256" key="9">
    <source>
        <dbReference type="SAM" id="MobiDB-lite"/>
    </source>
</evidence>
<evidence type="ECO:0000256" key="8">
    <source>
        <dbReference type="PROSITE-ProRule" id="PRU01363"/>
    </source>
</evidence>
<dbReference type="PROSITE" id="PS52019">
    <property type="entry name" value="PKS_MFAS_DH"/>
    <property type="match status" value="1"/>
</dbReference>
<name>A0A8T9CJA2_9HELO</name>
<dbReference type="InterPro" id="IPR020806">
    <property type="entry name" value="PKS_PP-bd"/>
</dbReference>
<dbReference type="InterPro" id="IPR013154">
    <property type="entry name" value="ADH-like_N"/>
</dbReference>
<dbReference type="SUPFAM" id="SSF47336">
    <property type="entry name" value="ACP-like"/>
    <property type="match status" value="1"/>
</dbReference>
<dbReference type="SUPFAM" id="SSF50129">
    <property type="entry name" value="GroES-like"/>
    <property type="match status" value="1"/>
</dbReference>
<dbReference type="PANTHER" id="PTHR43775">
    <property type="entry name" value="FATTY ACID SYNTHASE"/>
    <property type="match status" value="1"/>
</dbReference>
<dbReference type="GO" id="GO:0004312">
    <property type="term" value="F:fatty acid synthase activity"/>
    <property type="evidence" value="ECO:0007669"/>
    <property type="project" value="TreeGrafter"/>
</dbReference>
<dbReference type="InterPro" id="IPR042104">
    <property type="entry name" value="PKS_dehydratase_sf"/>
</dbReference>
<dbReference type="GO" id="GO:0016491">
    <property type="term" value="F:oxidoreductase activity"/>
    <property type="evidence" value="ECO:0007669"/>
    <property type="project" value="InterPro"/>
</dbReference>
<dbReference type="InterPro" id="IPR014043">
    <property type="entry name" value="Acyl_transferase_dom"/>
</dbReference>
<dbReference type="SMART" id="SM00826">
    <property type="entry name" value="PKS_DH"/>
    <property type="match status" value="1"/>
</dbReference>
<dbReference type="CDD" id="cd00833">
    <property type="entry name" value="PKS"/>
    <property type="match status" value="1"/>
</dbReference>
<feature type="active site" description="Proton donor; for dehydratase activity" evidence="8">
    <location>
        <position position="1095"/>
    </location>
</feature>
<reference evidence="13 14" key="1">
    <citation type="submission" date="2018-05" db="EMBL/GenBank/DDBJ databases">
        <title>Genome sequencing and assembly of the regulated plant pathogen Lachnellula willkommii and related sister species for the development of diagnostic species identification markers.</title>
        <authorList>
            <person name="Giroux E."/>
            <person name="Bilodeau G."/>
        </authorList>
    </citation>
    <scope>NUCLEOTIDE SEQUENCE [LARGE SCALE GENOMIC DNA]</scope>
    <source>
        <strain evidence="13 14">CBS 268.59</strain>
    </source>
</reference>
<dbReference type="InterPro" id="IPR049900">
    <property type="entry name" value="PKS_mFAS_DH"/>
</dbReference>
<dbReference type="Pfam" id="PF21089">
    <property type="entry name" value="PKS_DH_N"/>
    <property type="match status" value="1"/>
</dbReference>
<dbReference type="Pfam" id="PF02801">
    <property type="entry name" value="Ketoacyl-synt_C"/>
    <property type="match status" value="1"/>
</dbReference>
<feature type="active site" description="Proton acceptor; for dehydratase activity" evidence="8">
    <location>
        <position position="927"/>
    </location>
</feature>
<dbReference type="SMART" id="SM00822">
    <property type="entry name" value="PKS_KR"/>
    <property type="match status" value="1"/>
</dbReference>
<dbReference type="InterPro" id="IPR009081">
    <property type="entry name" value="PP-bd_ACP"/>
</dbReference>
<evidence type="ECO:0000256" key="4">
    <source>
        <dbReference type="ARBA" id="ARBA00022679"/>
    </source>
</evidence>
<dbReference type="InterPro" id="IPR020843">
    <property type="entry name" value="ER"/>
</dbReference>
<dbReference type="SUPFAM" id="SSF51735">
    <property type="entry name" value="NAD(P)-binding Rossmann-fold domains"/>
    <property type="match status" value="2"/>
</dbReference>
<keyword evidence="1" id="KW-0596">Phosphopantetheine</keyword>
<keyword evidence="3" id="KW-0489">Methyltransferase</keyword>
<organism evidence="13 14">
    <name type="scientific">Lachnellula suecica</name>
    <dbReference type="NCBI Taxonomy" id="602035"/>
    <lineage>
        <taxon>Eukaryota</taxon>
        <taxon>Fungi</taxon>
        <taxon>Dikarya</taxon>
        <taxon>Ascomycota</taxon>
        <taxon>Pezizomycotina</taxon>
        <taxon>Leotiomycetes</taxon>
        <taxon>Helotiales</taxon>
        <taxon>Lachnaceae</taxon>
        <taxon>Lachnellula</taxon>
    </lineage>
</organism>
<dbReference type="Gene3D" id="3.40.366.10">
    <property type="entry name" value="Malonyl-Coenzyme A Acyl Carrier Protein, domain 2"/>
    <property type="match status" value="1"/>
</dbReference>
<dbReference type="InterPro" id="IPR013968">
    <property type="entry name" value="PKS_KR"/>
</dbReference>
<dbReference type="EMBL" id="QGMK01000021">
    <property type="protein sequence ID" value="TVY85232.1"/>
    <property type="molecule type" value="Genomic_DNA"/>
</dbReference>
<dbReference type="InterPro" id="IPR032821">
    <property type="entry name" value="PKS_assoc"/>
</dbReference>
<feature type="region of interest" description="Disordered" evidence="9">
    <location>
        <begin position="1"/>
        <end position="55"/>
    </location>
</feature>
<dbReference type="InterPro" id="IPR049552">
    <property type="entry name" value="PKS_DH_N"/>
</dbReference>
<dbReference type="PROSITE" id="PS00012">
    <property type="entry name" value="PHOSPHOPANTETHEINE"/>
    <property type="match status" value="1"/>
</dbReference>
<evidence type="ECO:0000259" key="12">
    <source>
        <dbReference type="PROSITE" id="PS52019"/>
    </source>
</evidence>
<dbReference type="PANTHER" id="PTHR43775:SF49">
    <property type="entry name" value="SYNTHASE, PUTATIVE (JCVI)-RELATED"/>
    <property type="match status" value="1"/>
</dbReference>
<dbReference type="Pfam" id="PF00698">
    <property type="entry name" value="Acyl_transf_1"/>
    <property type="match status" value="1"/>
</dbReference>
<dbReference type="InterPro" id="IPR006162">
    <property type="entry name" value="Ppantetheine_attach_site"/>
</dbReference>
<dbReference type="InterPro" id="IPR014031">
    <property type="entry name" value="Ketoacyl_synth_C"/>
</dbReference>
<evidence type="ECO:0000256" key="5">
    <source>
        <dbReference type="ARBA" id="ARBA00022857"/>
    </source>
</evidence>
<dbReference type="InterPro" id="IPR016035">
    <property type="entry name" value="Acyl_Trfase/lysoPLipase"/>
</dbReference>
<dbReference type="GO" id="GO:0044550">
    <property type="term" value="P:secondary metabolite biosynthetic process"/>
    <property type="evidence" value="ECO:0007669"/>
    <property type="project" value="TreeGrafter"/>
</dbReference>
<dbReference type="FunFam" id="3.40.50.720:FF:000209">
    <property type="entry name" value="Polyketide synthase Pks12"/>
    <property type="match status" value="1"/>
</dbReference>
<dbReference type="CDD" id="cd05195">
    <property type="entry name" value="enoyl_red"/>
    <property type="match status" value="1"/>
</dbReference>
<keyword evidence="4" id="KW-0808">Transferase</keyword>
<dbReference type="SUPFAM" id="SSF53335">
    <property type="entry name" value="S-adenosyl-L-methionine-dependent methyltransferases"/>
    <property type="match status" value="1"/>
</dbReference>
<proteinExistence type="predicted"/>
<dbReference type="GO" id="GO:0031177">
    <property type="term" value="F:phosphopantetheine binding"/>
    <property type="evidence" value="ECO:0007669"/>
    <property type="project" value="InterPro"/>
</dbReference>
<comment type="caution">
    <text evidence="13">The sequence shown here is derived from an EMBL/GenBank/DDBJ whole genome shotgun (WGS) entry which is preliminary data.</text>
</comment>
<dbReference type="Proteomes" id="UP000469558">
    <property type="component" value="Unassembled WGS sequence"/>
</dbReference>
<dbReference type="SUPFAM" id="SSF52151">
    <property type="entry name" value="FabD/lysophospholipase-like"/>
    <property type="match status" value="1"/>
</dbReference>
<dbReference type="GO" id="GO:0008168">
    <property type="term" value="F:methyltransferase activity"/>
    <property type="evidence" value="ECO:0007669"/>
    <property type="project" value="UniProtKB-KW"/>
</dbReference>
<dbReference type="Pfam" id="PF00109">
    <property type="entry name" value="ketoacyl-synt"/>
    <property type="match status" value="1"/>
</dbReference>
<dbReference type="Gene3D" id="3.90.180.10">
    <property type="entry name" value="Medium-chain alcohol dehydrogenases, catalytic domain"/>
    <property type="match status" value="1"/>
</dbReference>
<dbReference type="Pfam" id="PF14765">
    <property type="entry name" value="PS-DH"/>
    <property type="match status" value="1"/>
</dbReference>
<dbReference type="SMART" id="SM00825">
    <property type="entry name" value="PKS_KS"/>
    <property type="match status" value="1"/>
</dbReference>
<sequence>MDNGSPNQDEASVVNGVNGHIHSTPLTNGNTNGHGHSPHTNGDTPPTLTSNGNAPDIAEPIAIIGMAMRLPGGIRDSEAFWDLLVNKKSAQCRVPQDRYNIDAFYGPGKAGHVGTEYGYFLEDLDLANLDASFWSMTRQEAEVMDPSQRLILEVVYECLENAGATNWRGKDIGCYMGSFGEDWLDMELKDDQNSNMYRMAGYSDFVLSNRVSYEFDFRGPSMTLRTACSSSLTGLHEACMALARGECTSAVVGGTSIITAPRMTIALTEQGVISPTGSCKTFDANADGYARGEGISALYIKRLSDAIRDGDPIRAVIKSTCVNADGKTSGLTMPSTEGHEALIRRGHEVAGIYDYSKTAMIECHGTGTKIGDPIEAKAVANVFGDHGIYIGSIPVPFEKARLVVPVEPMPWPSDKLKRVGVNSFGIGGANAHVVLESAPSIANGSLNKSEIVGQIQPSLLVFSAKHADALRQSVKSHEAYALDRPHALNDMGFSLSTKREVLSHRAFCVTNSSSPFELSSIAKSGITSEIVFTFTGQGAQWAQMGKDLFETQPVFRKSIRDQDAVLSQLPTSPPWTLEDELFLPKNRSRLSEAEFSQPCCTAIQVALVDLLRTWNVRPSAVVGHSSGEIGAAYACESITAKEAILIAYHRGQVTKGLGNSHWGGMAAIGLGRDGVTPYLLPGVIIGCENSPSSVTLTGDMDVLEPIMRNIRHDLPDVLVRSLRVECAYHSYRYQAMIEEGLNARPPRVPFYSSVTGKIIKDGKDLSASYWVKNLVSPVLFYSAVNNILSTLASPKIFLEIGPHSALAGPIRQALRNNDSQVDYVPTLVRSSSGVVDLLNTAGQLWLRNVDIDFRQITPNGKFLRDLPSYSWHYEGRYWSESRLSKDWRLRKYPHHDVLGTRVTQSTDVDPSWRNMLNLDNVPWIVDHEIAGEVLFPGAAFVAIAGEAIRQLSGSNDYTVRRVNITTALVLHEGKPVEVITNLRPVRLTNSLDSSWYDFTVSSLHGDTWIKHVTGQVRPGSECHMEAEEIEPLQRNVPSSSWYRVMRKFGLNYGPRFRPLKNISADVAETIAVATIFKEVTNSKESVYPLHPTTLDATFQLLMAAAFKGVPRLFDKLSVPTYIDELYIKPPKGDITVQATAISTPGGLSGSLVATSEGETVISLKNLHLSPLGDSKDVTGEDPHAAVELQWERDLNFLDAATLMRPAKDITEEHMLLEKFSLACMIETSVQVQGLESNIHHMSNFRTWLATQREKALAGTYPNISSCLDLASCSSEERKAVIEKLYAELSNTGAAAVATAVYRIFASGEGIFEGKVNPLDILLENNTLTEVYDYMQLWEYSEFFKLAAHYKPNLKILEIGAGTGGTTSTILPHLQSDYGERMYASYTYTDISSGFFVGAKERFKDVPALEYAILDITKDPIEQGFEGESFDLIVACNVLHATPSLNETLKNGVLSGWWLGEADGRADEPYVTPERWNEEFKSAGFGGINAVAFDGQLNNNIITMPACKKHQTKRITVLHSGESAKSAHREGVEKVLHDRGYEIDLCTLEERPPPQQIVISLLDINAPFLHDVTAPQFLSFRDFLNHIQDSGILWVTAAAQVNAKDPRYAMILGMARTLRSELQIDFATLELEAFDAEGWKVVADVLHQFEHRVHENEMSPVLEYAYSNGSVQVGKCHWISVPDQLLEDKIESWPKQLDVGRTGALQTLYWKQVQPLPSLTGDWVEIEIRAVGLNFKDVLITMGIVAGPKPENGGGGLGCECSGIVTKVGSEAKNLQVGDRIISIANGSFATTLTTSEKLCTKMSDDLSFVEGATIPCVYGTVIYSLIDLARLHKDQTVLIHSACGGVGIAAIQIAKMIGAEIFCTVGNPEKVQYLMENFNIPRNRIFNSRDASFLPELMAETNGRGVDVALNSLSGELLHATWKCVAEFGIMVEIGKRDFIGQGALSMDLFEQNRSFIGVDLTQICSQRPALMNSLLRRSMEFFKSGLVKPITPIKEFDASHIEDAFRFMQKGQHIGKIVVTLQETNKALTMKSERKKLSLPADRAYLLVGGLGGLGRSVASWLVEKGARHIIFFSRSAGSVPKDDPYFLELEAQGCLVQAFSGSVSKVADVRRAIKAAEKPIGGVLQASMVLNDAAITEMTFEQWQAATQPKVQGTWNLHKVLLYQKEPLHFFFLFSSLSGFGGQPGQANYASANAFLDAFVQCRHSLGLPASVLDIGAMDDVGYLSQNTEILESLRATALHVLYEQDFLDSLQLMINRSFGKKTKSSRYVSRSQVAIGVRSSLPLSAKNNRTLWKRDPRMAVYRNLESQDTSITATTSDNSLKQFLRDASTNPSSLSSDESVALLAKEIGETLFGFMMRSNDDLDLNVPLGSLGVDSLVSIELRNWFRQKVGVEFTVLEIIGSGCLLALGKQTSAKLGEKYMPGSD</sequence>
<dbReference type="InterPro" id="IPR001227">
    <property type="entry name" value="Ac_transferase_dom_sf"/>
</dbReference>
<dbReference type="InterPro" id="IPR049551">
    <property type="entry name" value="PKS_DH_C"/>
</dbReference>
<dbReference type="SUPFAM" id="SSF53901">
    <property type="entry name" value="Thiolase-like"/>
    <property type="match status" value="1"/>
</dbReference>
<dbReference type="SMART" id="SM00827">
    <property type="entry name" value="PKS_AT"/>
    <property type="match status" value="1"/>
</dbReference>
<dbReference type="Gene3D" id="1.10.1200.10">
    <property type="entry name" value="ACP-like"/>
    <property type="match status" value="1"/>
</dbReference>
<feature type="compositionally biased region" description="Polar residues" evidence="9">
    <location>
        <begin position="1"/>
        <end position="10"/>
    </location>
</feature>
<dbReference type="Gene3D" id="3.10.129.110">
    <property type="entry name" value="Polyketide synthase dehydratase"/>
    <property type="match status" value="1"/>
</dbReference>
<dbReference type="InterPro" id="IPR029063">
    <property type="entry name" value="SAM-dependent_MTases_sf"/>
</dbReference>
<dbReference type="InterPro" id="IPR020841">
    <property type="entry name" value="PKS_Beta-ketoAc_synthase_dom"/>
</dbReference>
<evidence type="ECO:0000256" key="6">
    <source>
        <dbReference type="ARBA" id="ARBA00023268"/>
    </source>
</evidence>
<dbReference type="SMART" id="SM00829">
    <property type="entry name" value="PKS_ER"/>
    <property type="match status" value="1"/>
</dbReference>